<reference evidence="3" key="1">
    <citation type="submission" date="2016-03" db="EMBL/GenBank/DDBJ databases">
        <authorList>
            <person name="Devillers Hugo."/>
        </authorList>
    </citation>
    <scope>NUCLEOTIDE SEQUENCE [LARGE SCALE GENOMIC DNA]</scope>
</reference>
<sequence length="42" mass="4748">MVISTSLGTTRLFPIRQGMSFYKAVGNYMIVCTCKFIFFFAG</sequence>
<feature type="transmembrane region" description="Helical" evidence="1">
    <location>
        <begin position="21"/>
        <end position="41"/>
    </location>
</feature>
<evidence type="ECO:0000313" key="2">
    <source>
        <dbReference type="EMBL" id="SCV05093.1"/>
    </source>
</evidence>
<keyword evidence="1" id="KW-0472">Membrane</keyword>
<evidence type="ECO:0000256" key="1">
    <source>
        <dbReference type="SAM" id="Phobius"/>
    </source>
</evidence>
<dbReference type="EMBL" id="LT598453">
    <property type="protein sequence ID" value="SCV05093.1"/>
    <property type="molecule type" value="Genomic_DNA"/>
</dbReference>
<accession>A0A1G4KKS5</accession>
<dbReference type="Proteomes" id="UP000189911">
    <property type="component" value="Chromosome G"/>
</dbReference>
<name>A0A1G4KKS5_9SACH</name>
<organism evidence="2 3">
    <name type="scientific">Lachancea nothofagi CBS 11611</name>
    <dbReference type="NCBI Taxonomy" id="1266666"/>
    <lineage>
        <taxon>Eukaryota</taxon>
        <taxon>Fungi</taxon>
        <taxon>Dikarya</taxon>
        <taxon>Ascomycota</taxon>
        <taxon>Saccharomycotina</taxon>
        <taxon>Saccharomycetes</taxon>
        <taxon>Saccharomycetales</taxon>
        <taxon>Saccharomycetaceae</taxon>
        <taxon>Lachancea</taxon>
    </lineage>
</organism>
<dbReference type="AlphaFoldDB" id="A0A1G4KKS5"/>
<evidence type="ECO:0000313" key="3">
    <source>
        <dbReference type="Proteomes" id="UP000189911"/>
    </source>
</evidence>
<protein>
    <submittedName>
        <fullName evidence="2">LANO_0G18316g1_1</fullName>
    </submittedName>
</protein>
<gene>
    <name evidence="2" type="ORF">LANO_0G18316G</name>
</gene>
<keyword evidence="1" id="KW-1133">Transmembrane helix</keyword>
<keyword evidence="1" id="KW-0812">Transmembrane</keyword>
<proteinExistence type="predicted"/>
<keyword evidence="3" id="KW-1185">Reference proteome</keyword>